<accession>F6EP63</accession>
<dbReference type="HOGENOM" id="CLU_3148754_0_0_11"/>
<protein>
    <submittedName>
        <fullName evidence="1">Uncharacterized protein</fullName>
    </submittedName>
</protein>
<evidence type="ECO:0000313" key="2">
    <source>
        <dbReference type="Proteomes" id="UP000009235"/>
    </source>
</evidence>
<dbReference type="KEGG" id="asd:AS9A_3281"/>
<reference evidence="1 2" key="1">
    <citation type="journal article" date="2011" name="J. Bacteriol.">
        <title>Complete genome sequence of Amycolicicoccus subflavus DQS3-9A1T, an actinomycete isolated from crude oil-polluted soil.</title>
        <authorList>
            <person name="Cai M."/>
            <person name="Chen W.M."/>
            <person name="Nie Y."/>
            <person name="Chi C.Q."/>
            <person name="Wang Y.N."/>
            <person name="Tang Y.Q."/>
            <person name="Li G.Y."/>
            <person name="Wu X.L."/>
        </authorList>
    </citation>
    <scope>NUCLEOTIDE SEQUENCE [LARGE SCALE GENOMIC DNA]</scope>
    <source>
        <strain evidence="2">DSM 45089 / DQS3-9A1</strain>
    </source>
</reference>
<dbReference type="AlphaFoldDB" id="F6EP63"/>
<proteinExistence type="predicted"/>
<dbReference type="Proteomes" id="UP000009235">
    <property type="component" value="Chromosome"/>
</dbReference>
<dbReference type="EMBL" id="CP002786">
    <property type="protein sequence ID" value="AEF41723.1"/>
    <property type="molecule type" value="Genomic_DNA"/>
</dbReference>
<sequence length="48" mass="5346">MEVPGDPVTAVLDFLWELHVVDRTYGPVCGCGDAVRELIRCACRAIWL</sequence>
<gene>
    <name evidence="1" type="ordered locus">AS9A_3281</name>
</gene>
<keyword evidence="2" id="KW-1185">Reference proteome</keyword>
<organism evidence="1 2">
    <name type="scientific">Hoyosella subflava (strain DSM 45089 / JCM 17490 / NBRC 109087 / DQS3-9A1)</name>
    <name type="common">Amycolicicoccus subflavus</name>
    <dbReference type="NCBI Taxonomy" id="443218"/>
    <lineage>
        <taxon>Bacteria</taxon>
        <taxon>Bacillati</taxon>
        <taxon>Actinomycetota</taxon>
        <taxon>Actinomycetes</taxon>
        <taxon>Mycobacteriales</taxon>
        <taxon>Hoyosellaceae</taxon>
        <taxon>Hoyosella</taxon>
    </lineage>
</organism>
<evidence type="ECO:0000313" key="1">
    <source>
        <dbReference type="EMBL" id="AEF41723.1"/>
    </source>
</evidence>
<name>F6EP63_HOYSD</name>